<gene>
    <name evidence="1" type="ORF">GCM10008919_07540</name>
</gene>
<accession>A0ABN0SYN1</accession>
<evidence type="ECO:0000313" key="1">
    <source>
        <dbReference type="EMBL" id="GAA0206777.1"/>
    </source>
</evidence>
<dbReference type="Proteomes" id="UP001500399">
    <property type="component" value="Unassembled WGS sequence"/>
</dbReference>
<comment type="caution">
    <text evidence="1">The sequence shown here is derived from an EMBL/GenBank/DDBJ whole genome shotgun (WGS) entry which is preliminary data.</text>
</comment>
<dbReference type="EMBL" id="BAAACR010000004">
    <property type="protein sequence ID" value="GAA0206777.1"/>
    <property type="molecule type" value="Genomic_DNA"/>
</dbReference>
<organism evidence="1 2">
    <name type="scientific">Selenomonas dianae</name>
    <dbReference type="NCBI Taxonomy" id="135079"/>
    <lineage>
        <taxon>Bacteria</taxon>
        <taxon>Bacillati</taxon>
        <taxon>Bacillota</taxon>
        <taxon>Negativicutes</taxon>
        <taxon>Selenomonadales</taxon>
        <taxon>Selenomonadaceae</taxon>
        <taxon>Selenomonas</taxon>
    </lineage>
</organism>
<reference evidence="1 2" key="1">
    <citation type="journal article" date="2019" name="Int. J. Syst. Evol. Microbiol.">
        <title>The Global Catalogue of Microorganisms (GCM) 10K type strain sequencing project: providing services to taxonomists for standard genome sequencing and annotation.</title>
        <authorList>
            <consortium name="The Broad Institute Genomics Platform"/>
            <consortium name="The Broad Institute Genome Sequencing Center for Infectious Disease"/>
            <person name="Wu L."/>
            <person name="Ma J."/>
        </authorList>
    </citation>
    <scope>NUCLEOTIDE SEQUENCE [LARGE SCALE GENOMIC DNA]</scope>
    <source>
        <strain evidence="1 2">JCM 8542</strain>
    </source>
</reference>
<keyword evidence="2" id="KW-1185">Reference proteome</keyword>
<evidence type="ECO:0000313" key="2">
    <source>
        <dbReference type="Proteomes" id="UP001500399"/>
    </source>
</evidence>
<sequence>MVYDVLQTYEGDNQKRERCAPTKEIAKEIREKEAYKANIQSKNSDP</sequence>
<proteinExistence type="predicted"/>
<name>A0ABN0SYN1_9FIRM</name>
<protein>
    <submittedName>
        <fullName evidence="1">Uncharacterized protein</fullName>
    </submittedName>
</protein>